<keyword evidence="6 7" id="KW-0472">Membrane</keyword>
<organism evidence="10 11">
    <name type="scientific">Gaopeijia maritima</name>
    <dbReference type="NCBI Taxonomy" id="3119007"/>
    <lineage>
        <taxon>Bacteria</taxon>
        <taxon>Pseudomonadati</taxon>
        <taxon>Gemmatimonadota</taxon>
        <taxon>Longimicrobiia</taxon>
        <taxon>Gaopeijiales</taxon>
        <taxon>Gaopeijiaceae</taxon>
        <taxon>Gaopeijia</taxon>
    </lineage>
</organism>
<dbReference type="Proteomes" id="UP001484239">
    <property type="component" value="Unassembled WGS sequence"/>
</dbReference>
<feature type="transmembrane region" description="Helical" evidence="7">
    <location>
        <begin position="253"/>
        <end position="271"/>
    </location>
</feature>
<feature type="transmembrane region" description="Helical" evidence="7">
    <location>
        <begin position="78"/>
        <end position="102"/>
    </location>
</feature>
<dbReference type="RefSeq" id="WP_405276910.1">
    <property type="nucleotide sequence ID" value="NZ_CP144380.1"/>
</dbReference>
<keyword evidence="3" id="KW-0813">Transport</keyword>
<evidence type="ECO:0000256" key="4">
    <source>
        <dbReference type="ARBA" id="ARBA00022692"/>
    </source>
</evidence>
<proteinExistence type="inferred from homology"/>
<dbReference type="InterPro" id="IPR038770">
    <property type="entry name" value="Na+/solute_symporter_sf"/>
</dbReference>
<dbReference type="EMBL" id="JBBHLI010000004">
    <property type="protein sequence ID" value="MEK9500973.1"/>
    <property type="molecule type" value="Genomic_DNA"/>
</dbReference>
<evidence type="ECO:0000256" key="5">
    <source>
        <dbReference type="ARBA" id="ARBA00022989"/>
    </source>
</evidence>
<dbReference type="InterPro" id="IPR003148">
    <property type="entry name" value="RCK_N"/>
</dbReference>
<comment type="similarity">
    <text evidence="2">Belongs to the monovalent cation:proton antiporter 2 (CPA2) transporter (TC 2.A.37) family.</text>
</comment>
<evidence type="ECO:0000259" key="9">
    <source>
        <dbReference type="Pfam" id="PF02254"/>
    </source>
</evidence>
<reference evidence="10 11" key="1">
    <citation type="submission" date="2024-02" db="EMBL/GenBank/DDBJ databases">
        <title>A novel Gemmatimonadota bacterium.</title>
        <authorList>
            <person name="Du Z.-J."/>
            <person name="Ye Y.-Q."/>
        </authorList>
    </citation>
    <scope>NUCLEOTIDE SEQUENCE [LARGE SCALE GENOMIC DNA]</scope>
    <source>
        <strain evidence="10 11">DH-20</strain>
    </source>
</reference>
<dbReference type="Pfam" id="PF00999">
    <property type="entry name" value="Na_H_Exchanger"/>
    <property type="match status" value="1"/>
</dbReference>
<keyword evidence="5 7" id="KW-1133">Transmembrane helix</keyword>
<keyword evidence="4 7" id="KW-0812">Transmembrane</keyword>
<dbReference type="Pfam" id="PF02254">
    <property type="entry name" value="TrkA_N"/>
    <property type="match status" value="1"/>
</dbReference>
<evidence type="ECO:0000256" key="2">
    <source>
        <dbReference type="ARBA" id="ARBA00005551"/>
    </source>
</evidence>
<name>A0ABU9E8B6_9BACT</name>
<evidence type="ECO:0000313" key="11">
    <source>
        <dbReference type="Proteomes" id="UP001484239"/>
    </source>
</evidence>
<dbReference type="InterPro" id="IPR006153">
    <property type="entry name" value="Cation/H_exchanger_TM"/>
</dbReference>
<comment type="caution">
    <text evidence="10">The sequence shown here is derived from an EMBL/GenBank/DDBJ whole genome shotgun (WGS) entry which is preliminary data.</text>
</comment>
<dbReference type="Gene3D" id="3.40.50.720">
    <property type="entry name" value="NAD(P)-binding Rossmann-like Domain"/>
    <property type="match status" value="1"/>
</dbReference>
<feature type="transmembrane region" description="Helical" evidence="7">
    <location>
        <begin position="277"/>
        <end position="298"/>
    </location>
</feature>
<comment type="subcellular location">
    <subcellularLocation>
        <location evidence="1">Membrane</location>
        <topology evidence="1">Multi-pass membrane protein</topology>
    </subcellularLocation>
</comment>
<evidence type="ECO:0000313" key="10">
    <source>
        <dbReference type="EMBL" id="MEK9500973.1"/>
    </source>
</evidence>
<dbReference type="InterPro" id="IPR036291">
    <property type="entry name" value="NAD(P)-bd_dom_sf"/>
</dbReference>
<accession>A0ABU9E8B6</accession>
<feature type="domain" description="Cation/H+ exchanger transmembrane" evidence="8">
    <location>
        <begin position="9"/>
        <end position="359"/>
    </location>
</feature>
<feature type="transmembrane region" description="Helical" evidence="7">
    <location>
        <begin position="167"/>
        <end position="190"/>
    </location>
</feature>
<dbReference type="PANTHER" id="PTHR42751:SF6">
    <property type="entry name" value="CONSERVED INTEGRAL MEMBRANE TRANSPORT PROTEIN-RELATED"/>
    <property type="match status" value="1"/>
</dbReference>
<evidence type="ECO:0000256" key="1">
    <source>
        <dbReference type="ARBA" id="ARBA00004141"/>
    </source>
</evidence>
<feature type="transmembrane region" description="Helical" evidence="7">
    <location>
        <begin position="228"/>
        <end position="246"/>
    </location>
</feature>
<feature type="transmembrane region" description="Helical" evidence="7">
    <location>
        <begin position="50"/>
        <end position="66"/>
    </location>
</feature>
<feature type="transmembrane region" description="Helical" evidence="7">
    <location>
        <begin position="343"/>
        <end position="369"/>
    </location>
</feature>
<evidence type="ECO:0000256" key="3">
    <source>
        <dbReference type="ARBA" id="ARBA00022448"/>
    </source>
</evidence>
<feature type="transmembrane region" description="Helical" evidence="7">
    <location>
        <begin position="139"/>
        <end position="161"/>
    </location>
</feature>
<gene>
    <name evidence="10" type="ORF">WI372_08295</name>
</gene>
<evidence type="ECO:0000256" key="6">
    <source>
        <dbReference type="ARBA" id="ARBA00023136"/>
    </source>
</evidence>
<feature type="transmembrane region" description="Helical" evidence="7">
    <location>
        <begin position="108"/>
        <end position="127"/>
    </location>
</feature>
<feature type="transmembrane region" description="Helical" evidence="7">
    <location>
        <begin position="310"/>
        <end position="331"/>
    </location>
</feature>
<dbReference type="PANTHER" id="PTHR42751">
    <property type="entry name" value="SODIUM/HYDROGEN EXCHANGER FAMILY/TRKA DOMAIN PROTEIN"/>
    <property type="match status" value="1"/>
</dbReference>
<evidence type="ECO:0000256" key="7">
    <source>
        <dbReference type="SAM" id="Phobius"/>
    </source>
</evidence>
<dbReference type="Gene3D" id="1.20.1530.20">
    <property type="match status" value="1"/>
</dbReference>
<protein>
    <submittedName>
        <fullName evidence="10">Cation:proton antiporter</fullName>
    </submittedName>
</protein>
<dbReference type="SUPFAM" id="SSF51735">
    <property type="entry name" value="NAD(P)-binding Rossmann-fold domains"/>
    <property type="match status" value="1"/>
</dbReference>
<keyword evidence="11" id="KW-1185">Reference proteome</keyword>
<evidence type="ECO:0000259" key="8">
    <source>
        <dbReference type="Pfam" id="PF00999"/>
    </source>
</evidence>
<sequence>MIGIALLLLAASIGHALARGLRVPPIPLLMAVGFGLGLTGTLESGFLEESLVLGITFLVFAAGVELDPTRVRQQKKAAFAVGLLQFAILGALGLGASLALGYDLQTGAYLALALTASSTLVAMRVLQRRRQLFEPFGRLVIGVLLLQDLFVILLIPVLTGLPDGTSAVVRGLGATLLLAGLVGPLLRALMPRVLEHLSLDEELLLLVVLAHLFGFLGLAGLLGVPMVAAAFVAGVVLSAFPVNGVVRGQLTSIGDFFTAIFFTALGASIGLPTATELVHAAIFAAVVVLVTPLVVAVVAEATGLSARPAIVSGLLLAQTSEFSLVVGLQGVAVGHLDAGVFRIVVLVTLATMMLTPLIVSSDRVALALLRLHPARRRRETADPPDDHVLLLGAGWSGMQLLETLVISPHPVVVIDDDPQVVERIRTAGVEAFRGDAADPALLSRCGLARARVVVSTVRRPQDNESLLSRAGEVPVLVRAFEDSDAAWLAERGATAVTFGDAAAATFLEWYDRRGWEAADDLADEELEDVL</sequence>
<feature type="transmembrane region" description="Helical" evidence="7">
    <location>
        <begin position="202"/>
        <end position="222"/>
    </location>
</feature>
<feature type="domain" description="RCK N-terminal" evidence="9">
    <location>
        <begin position="388"/>
        <end position="496"/>
    </location>
</feature>